<keyword evidence="3" id="KW-1185">Reference proteome</keyword>
<protein>
    <submittedName>
        <fullName evidence="2">Uncharacterized protein</fullName>
    </submittedName>
</protein>
<dbReference type="RefSeq" id="XP_002508350.1">
    <property type="nucleotide sequence ID" value="XM_002508304.1"/>
</dbReference>
<keyword evidence="1" id="KW-0472">Membrane</keyword>
<dbReference type="AlphaFoldDB" id="C1FGV2"/>
<evidence type="ECO:0000313" key="3">
    <source>
        <dbReference type="Proteomes" id="UP000002009"/>
    </source>
</evidence>
<feature type="transmembrane region" description="Helical" evidence="1">
    <location>
        <begin position="12"/>
        <end position="32"/>
    </location>
</feature>
<sequence>MAWLISWSSLLMLWAGGPMMFVTCCLVTYCYCCSRRKTITKKSQRHRLQLPL</sequence>
<evidence type="ECO:0000256" key="1">
    <source>
        <dbReference type="SAM" id="Phobius"/>
    </source>
</evidence>
<organism evidence="2 3">
    <name type="scientific">Micromonas commoda (strain RCC299 / NOUM17 / CCMP2709)</name>
    <name type="common">Picoplanktonic green alga</name>
    <dbReference type="NCBI Taxonomy" id="296587"/>
    <lineage>
        <taxon>Eukaryota</taxon>
        <taxon>Viridiplantae</taxon>
        <taxon>Chlorophyta</taxon>
        <taxon>Mamiellophyceae</taxon>
        <taxon>Mamiellales</taxon>
        <taxon>Mamiellaceae</taxon>
        <taxon>Micromonas</taxon>
    </lineage>
</organism>
<dbReference type="Proteomes" id="UP000002009">
    <property type="component" value="Chromosome 8"/>
</dbReference>
<keyword evidence="1" id="KW-0812">Transmembrane</keyword>
<proteinExistence type="predicted"/>
<dbReference type="GeneID" id="8245981"/>
<dbReference type="KEGG" id="mis:MICPUN_61006"/>
<gene>
    <name evidence="2" type="ORF">MICPUN_61006</name>
</gene>
<dbReference type="InParanoid" id="C1FGV2"/>
<name>C1FGV2_MICCC</name>
<reference evidence="2 3" key="1">
    <citation type="journal article" date="2009" name="Science">
        <title>Green evolution and dynamic adaptations revealed by genomes of the marine picoeukaryotes Micromonas.</title>
        <authorList>
            <person name="Worden A.Z."/>
            <person name="Lee J.H."/>
            <person name="Mock T."/>
            <person name="Rouze P."/>
            <person name="Simmons M.P."/>
            <person name="Aerts A.L."/>
            <person name="Allen A.E."/>
            <person name="Cuvelier M.L."/>
            <person name="Derelle E."/>
            <person name="Everett M.V."/>
            <person name="Foulon E."/>
            <person name="Grimwood J."/>
            <person name="Gundlach H."/>
            <person name="Henrissat B."/>
            <person name="Napoli C."/>
            <person name="McDonald S.M."/>
            <person name="Parker M.S."/>
            <person name="Rombauts S."/>
            <person name="Salamov A."/>
            <person name="Von Dassow P."/>
            <person name="Badger J.H."/>
            <person name="Coutinho P.M."/>
            <person name="Demir E."/>
            <person name="Dubchak I."/>
            <person name="Gentemann C."/>
            <person name="Eikrem W."/>
            <person name="Gready J.E."/>
            <person name="John U."/>
            <person name="Lanier W."/>
            <person name="Lindquist E.A."/>
            <person name="Lucas S."/>
            <person name="Mayer K.F."/>
            <person name="Moreau H."/>
            <person name="Not F."/>
            <person name="Otillar R."/>
            <person name="Panaud O."/>
            <person name="Pangilinan J."/>
            <person name="Paulsen I."/>
            <person name="Piegu B."/>
            <person name="Poliakov A."/>
            <person name="Robbens S."/>
            <person name="Schmutz J."/>
            <person name="Toulza E."/>
            <person name="Wyss T."/>
            <person name="Zelensky A."/>
            <person name="Zhou K."/>
            <person name="Armbrust E.V."/>
            <person name="Bhattacharya D."/>
            <person name="Goodenough U.W."/>
            <person name="Van de Peer Y."/>
            <person name="Grigoriev I.V."/>
        </authorList>
    </citation>
    <scope>NUCLEOTIDE SEQUENCE [LARGE SCALE GENOMIC DNA]</scope>
    <source>
        <strain evidence="3">RCC299 / NOUM17</strain>
    </source>
</reference>
<keyword evidence="1" id="KW-1133">Transmembrane helix</keyword>
<accession>C1FGV2</accession>
<evidence type="ECO:0000313" key="2">
    <source>
        <dbReference type="EMBL" id="ACO69608.1"/>
    </source>
</evidence>
<dbReference type="EMBL" id="CP001575">
    <property type="protein sequence ID" value="ACO69608.1"/>
    <property type="molecule type" value="Genomic_DNA"/>
</dbReference>